<feature type="domain" description="Transposase-associated" evidence="1">
    <location>
        <begin position="3"/>
        <end position="76"/>
    </location>
</feature>
<reference evidence="2" key="1">
    <citation type="journal article" date="1997" name="Nucleic Acids Res.">
        <title>tRNAscan-SE: a program for improved detection of transfer RNA genes in genomic sequence.</title>
        <authorList>
            <person name="Lowe T.M."/>
            <person name="Eddy S.R."/>
        </authorList>
    </citation>
    <scope>NUCLEOTIDE SEQUENCE [LARGE SCALE GENOMIC DNA]</scope>
    <source>
        <strain evidence="2">r\DH55</strain>
    </source>
</reference>
<dbReference type="RefSeq" id="XP_010417428.1">
    <property type="nucleotide sequence ID" value="XM_010419126.2"/>
</dbReference>
<evidence type="ECO:0000313" key="5">
    <source>
        <dbReference type="RefSeq" id="XP_010417430.1"/>
    </source>
</evidence>
<organism evidence="2 5">
    <name type="scientific">Camelina sativa</name>
    <name type="common">False flax</name>
    <name type="synonym">Myagrum sativum</name>
    <dbReference type="NCBI Taxonomy" id="90675"/>
    <lineage>
        <taxon>Eukaryota</taxon>
        <taxon>Viridiplantae</taxon>
        <taxon>Streptophyta</taxon>
        <taxon>Embryophyta</taxon>
        <taxon>Tracheophyta</taxon>
        <taxon>Spermatophyta</taxon>
        <taxon>Magnoliopsida</taxon>
        <taxon>eudicotyledons</taxon>
        <taxon>Gunneridae</taxon>
        <taxon>Pentapetalae</taxon>
        <taxon>rosids</taxon>
        <taxon>malvids</taxon>
        <taxon>Brassicales</taxon>
        <taxon>Brassicaceae</taxon>
        <taxon>Camelineae</taxon>
        <taxon>Camelina</taxon>
    </lineage>
</organism>
<dbReference type="InterPro" id="IPR004242">
    <property type="entry name" value="Transposase_21"/>
</dbReference>
<dbReference type="PANTHER" id="PTHR10775:SF158">
    <property type="entry name" value="TNP2-LIKE TRANSPOSON PROTEIN"/>
    <property type="match status" value="1"/>
</dbReference>
<evidence type="ECO:0000259" key="1">
    <source>
        <dbReference type="Pfam" id="PF13963"/>
    </source>
</evidence>
<evidence type="ECO:0000313" key="2">
    <source>
        <dbReference type="Proteomes" id="UP000694864"/>
    </source>
</evidence>
<dbReference type="Pfam" id="PF02992">
    <property type="entry name" value="Transposase_21"/>
    <property type="match status" value="1"/>
</dbReference>
<accession>A0ABM0SX74</accession>
<dbReference type="InterPro" id="IPR029480">
    <property type="entry name" value="Transpos_assoc"/>
</dbReference>
<keyword evidence="2" id="KW-1185">Reference proteome</keyword>
<protein>
    <submittedName>
        <fullName evidence="3 4">Uncharacterized protein LOC104703167</fullName>
    </submittedName>
</protein>
<dbReference type="Pfam" id="PF13963">
    <property type="entry name" value="Transpos_assoc"/>
    <property type="match status" value="1"/>
</dbReference>
<dbReference type="GeneID" id="104703167"/>
<proteinExistence type="predicted"/>
<dbReference type="RefSeq" id="XP_010417430.1">
    <property type="nucleotide sequence ID" value="XM_010419128.1"/>
</dbReference>
<dbReference type="RefSeq" id="XP_010417429.1">
    <property type="nucleotide sequence ID" value="XM_010419127.2"/>
</dbReference>
<name>A0ABM0SX74_CAMSA</name>
<evidence type="ECO:0000313" key="4">
    <source>
        <dbReference type="RefSeq" id="XP_010417429.1"/>
    </source>
</evidence>
<dbReference type="PANTHER" id="PTHR10775">
    <property type="entry name" value="OS08G0208400 PROTEIN"/>
    <property type="match status" value="1"/>
</dbReference>
<sequence length="417" mass="48456">MDKSWITKHRLSKDYRTGVKDFLDFAFSDIKKEMIKCPCQRCCLVKYKHRVEVKVDDDLICHGILPTYTNWYLHGEQLDFHEETIGLESESNVDHVENQTINLLGDAFPSMDNSFNESASMPTDQSKQKEAFDDLLADGNQALYEGCQAFSKLSFTLKLYHIKCMSRINDKGMSLIIDLLKEAFEHAKLPDSFNDMKKIIRKFGFNYESIHVCPNDCMLYWGDDASRDTCKVCKSSRWKTRIVDDSVEEKKKKKKQQAAKVRRYFPLKPRLQRLFMSSKTAEFMRWHADSENKDGKLRHPRDGNAWKAFNQQFLDFASDPRNVRLGLTTDGFNPFGSMSTNYSVWPVILVPFNFPPWMSMKETSMILSMIIPGKHMPSNDIDIYLQPLIQELKELWHEGVSTFDASLKETFCMRAVS</sequence>
<gene>
    <name evidence="3 4 5" type="primary">LOC104703167</name>
</gene>
<evidence type="ECO:0000313" key="3">
    <source>
        <dbReference type="RefSeq" id="XP_010417428.1"/>
    </source>
</evidence>
<reference evidence="3 4" key="3">
    <citation type="submission" date="2025-05" db="UniProtKB">
        <authorList>
            <consortium name="RefSeq"/>
        </authorList>
    </citation>
    <scope>IDENTIFICATION</scope>
    <source>
        <tissue evidence="3 4">Leaf</tissue>
    </source>
</reference>
<dbReference type="Proteomes" id="UP000694864">
    <property type="component" value="Chromosome 7"/>
</dbReference>
<reference evidence="2" key="2">
    <citation type="journal article" date="2014" name="Nat. Commun.">
        <title>The emerging biofuel crop Camelina sativa retains a highly undifferentiated hexaploid genome structure.</title>
        <authorList>
            <person name="Kagale S."/>
            <person name="Koh C."/>
            <person name="Nixon J."/>
            <person name="Bollina V."/>
            <person name="Clarke W.E."/>
            <person name="Tuteja R."/>
            <person name="Spillane C."/>
            <person name="Robinson S.J."/>
            <person name="Links M.G."/>
            <person name="Clarke C."/>
            <person name="Higgins E.E."/>
            <person name="Huebert T."/>
            <person name="Sharpe A.G."/>
            <person name="Parkin I.A."/>
        </authorList>
    </citation>
    <scope>NUCLEOTIDE SEQUENCE [LARGE SCALE GENOMIC DNA]</scope>
    <source>
        <strain evidence="2">r\DH55</strain>
    </source>
</reference>